<reference evidence="2" key="1">
    <citation type="submission" date="2020-05" db="EMBL/GenBank/DDBJ databases">
        <title>Phylogenomic resolution of chytrid fungi.</title>
        <authorList>
            <person name="Stajich J.E."/>
            <person name="Amses K."/>
            <person name="Simmons R."/>
            <person name="Seto K."/>
            <person name="Myers J."/>
            <person name="Bonds A."/>
            <person name="Quandt C.A."/>
            <person name="Barry K."/>
            <person name="Liu P."/>
            <person name="Grigoriev I."/>
            <person name="Longcore J.E."/>
            <person name="James T.Y."/>
        </authorList>
    </citation>
    <scope>NUCLEOTIDE SEQUENCE</scope>
    <source>
        <strain evidence="2">PLAUS21</strain>
    </source>
</reference>
<feature type="compositionally biased region" description="Polar residues" evidence="1">
    <location>
        <begin position="415"/>
        <end position="440"/>
    </location>
</feature>
<protein>
    <submittedName>
        <fullName evidence="2">Uncharacterized protein</fullName>
    </submittedName>
</protein>
<evidence type="ECO:0000256" key="1">
    <source>
        <dbReference type="SAM" id="MobiDB-lite"/>
    </source>
</evidence>
<sequence length="894" mass="101089">MSVDFVKDLEISLNNAAVLLERTKQRTKIVGDGRDKPSKRDKENIPPKEYDRIESTNINQLLEITRITESLHKLQSRIIKQHSLLLKEQSQSLQYQNIIQLDNINELQKRQTMHQMSSYQQMIKLNNSLTTIPIQRPVVVEHRSKPMVQNTTLIPEDIYSVSAKQDIEQTPKVKPIESTEKGIQADQPDNLEKKELEEIKDKVELLISLVQKENEKKLDSFDYNIIKDVIHSEQINIELKKIDELIENIPKKKKDTKIPKWSSVKKETNIKKMEQRVGVSPTKTASASVRARAPIIKEPISKLPSPKKPVLTQIPLAQPMDSNPILLSKDPIFLRKTTIRPKSLEFLKSNAAAKKPEVIETRNIATSPIEFKEIKTTPGPETKPSTVSEPLVSIPSKATKEEATSTLPEPKPPSKTESTQISPLFHQTKSVQFQSPTKDASIQHDYSPPPIFELRKPVTEERIEPIMEPIRIPVIEKSLEDRLAEWIKSEVLLKVIKQTDNVPLVTVKPPVESENITKEPAVDDKEIQTVTEERQIGLEKLKETGKVVEKEILPEPSPLVTESDVEPIQMEQPAIKSPEHNLETKVGDVEDYLNESFNTVSTPFTQKSYELSEFEPIVNEDEPSHLMDNTFDEYSLDIISSVIKEMNQVRVVEPPKEIAIQTSDTGTSESVSLSSAYPLPEPPLQIPDSILIHALDEILEQEINIHLLEAIIEVREERYKESAEQLKTAKLQPVPSPEQIQFHGFQEAQQLSERISRLEESLIELEKSKSIIDPSISFIIESLNQSDSSDSSKTPSVSQIISDNSTSMSFTMTSLPTFSEGEIITGLYSQGQIIPRKQEVKIERDGETESSEKTSSGQVSEGLLKDSIKIVDEIERARRIPLPVSPEDETESSI</sequence>
<evidence type="ECO:0000313" key="3">
    <source>
        <dbReference type="Proteomes" id="UP001210925"/>
    </source>
</evidence>
<evidence type="ECO:0000313" key="2">
    <source>
        <dbReference type="EMBL" id="KAJ3252409.1"/>
    </source>
</evidence>
<gene>
    <name evidence="2" type="ORF">HK103_001576</name>
</gene>
<accession>A0AAD5UAE6</accession>
<proteinExistence type="predicted"/>
<keyword evidence="3" id="KW-1185">Reference proteome</keyword>
<dbReference type="AlphaFoldDB" id="A0AAD5UAE6"/>
<feature type="region of interest" description="Disordered" evidence="1">
    <location>
        <begin position="842"/>
        <end position="862"/>
    </location>
</feature>
<feature type="compositionally biased region" description="Basic and acidic residues" evidence="1">
    <location>
        <begin position="842"/>
        <end position="852"/>
    </location>
</feature>
<organism evidence="2 3">
    <name type="scientific">Boothiomyces macroporosus</name>
    <dbReference type="NCBI Taxonomy" id="261099"/>
    <lineage>
        <taxon>Eukaryota</taxon>
        <taxon>Fungi</taxon>
        <taxon>Fungi incertae sedis</taxon>
        <taxon>Chytridiomycota</taxon>
        <taxon>Chytridiomycota incertae sedis</taxon>
        <taxon>Chytridiomycetes</taxon>
        <taxon>Rhizophydiales</taxon>
        <taxon>Terramycetaceae</taxon>
        <taxon>Boothiomyces</taxon>
    </lineage>
</organism>
<comment type="caution">
    <text evidence="2">The sequence shown here is derived from an EMBL/GenBank/DDBJ whole genome shotgun (WGS) entry which is preliminary data.</text>
</comment>
<feature type="region of interest" description="Disordered" evidence="1">
    <location>
        <begin position="875"/>
        <end position="894"/>
    </location>
</feature>
<dbReference type="Proteomes" id="UP001210925">
    <property type="component" value="Unassembled WGS sequence"/>
</dbReference>
<feature type="region of interest" description="Disordered" evidence="1">
    <location>
        <begin position="372"/>
        <end position="451"/>
    </location>
</feature>
<dbReference type="EMBL" id="JADGKB010000142">
    <property type="protein sequence ID" value="KAJ3252409.1"/>
    <property type="molecule type" value="Genomic_DNA"/>
</dbReference>
<name>A0AAD5UAE6_9FUNG</name>